<dbReference type="InterPro" id="IPR032466">
    <property type="entry name" value="Metal_Hydrolase"/>
</dbReference>
<reference evidence="4 5" key="1">
    <citation type="submission" date="2024-09" db="EMBL/GenBank/DDBJ databases">
        <authorList>
            <person name="Sun Q."/>
            <person name="Mori K."/>
        </authorList>
    </citation>
    <scope>NUCLEOTIDE SEQUENCE [LARGE SCALE GENOMIC DNA]</scope>
    <source>
        <strain evidence="4 5">CCM 7468</strain>
    </source>
</reference>
<dbReference type="InterPro" id="IPR052350">
    <property type="entry name" value="Metallo-dep_Lactonases"/>
</dbReference>
<keyword evidence="5" id="KW-1185">Reference proteome</keyword>
<comment type="similarity">
    <text evidence="1">Belongs to the metallo-dependent hydrolases superfamily.</text>
</comment>
<feature type="region of interest" description="Disordered" evidence="2">
    <location>
        <begin position="1"/>
        <end position="35"/>
    </location>
</feature>
<evidence type="ECO:0000259" key="3">
    <source>
        <dbReference type="Pfam" id="PF04909"/>
    </source>
</evidence>
<dbReference type="SUPFAM" id="SSF51556">
    <property type="entry name" value="Metallo-dependent hydrolases"/>
    <property type="match status" value="1"/>
</dbReference>
<comment type="caution">
    <text evidence="4">The sequence shown here is derived from an EMBL/GenBank/DDBJ whole genome shotgun (WGS) entry which is preliminary data.</text>
</comment>
<dbReference type="PANTHER" id="PTHR43569">
    <property type="entry name" value="AMIDOHYDROLASE"/>
    <property type="match status" value="1"/>
</dbReference>
<evidence type="ECO:0000313" key="4">
    <source>
        <dbReference type="EMBL" id="MFC0386597.1"/>
    </source>
</evidence>
<gene>
    <name evidence="4" type="ORF">ACFFIC_13725</name>
</gene>
<dbReference type="EMBL" id="JBHLVZ010000034">
    <property type="protein sequence ID" value="MFC0386597.1"/>
    <property type="molecule type" value="Genomic_DNA"/>
</dbReference>
<dbReference type="InterPro" id="IPR006680">
    <property type="entry name" value="Amidohydro-rel"/>
</dbReference>
<feature type="domain" description="Amidohydrolase-related" evidence="3">
    <location>
        <begin position="49"/>
        <end position="341"/>
    </location>
</feature>
<dbReference type="PANTHER" id="PTHR43569:SF1">
    <property type="entry name" value="BLL3371 PROTEIN"/>
    <property type="match status" value="1"/>
</dbReference>
<organism evidence="4 5">
    <name type="scientific">Muricoccus vinaceus</name>
    <dbReference type="NCBI Taxonomy" id="424704"/>
    <lineage>
        <taxon>Bacteria</taxon>
        <taxon>Pseudomonadati</taxon>
        <taxon>Pseudomonadota</taxon>
        <taxon>Alphaproteobacteria</taxon>
        <taxon>Acetobacterales</taxon>
        <taxon>Roseomonadaceae</taxon>
        <taxon>Muricoccus</taxon>
    </lineage>
</organism>
<evidence type="ECO:0000256" key="2">
    <source>
        <dbReference type="SAM" id="MobiDB-lite"/>
    </source>
</evidence>
<name>A0ABV6ISQ9_9PROT</name>
<feature type="region of interest" description="Disordered" evidence="2">
    <location>
        <begin position="164"/>
        <end position="185"/>
    </location>
</feature>
<sequence length="341" mass="36833">MARREFGAPDASGGTGPVTSPSAMPPGAAHGLPASADAAAGGSAVLPIIDAHQHFWDLDANHHPWLRDPEPIPFRYGDYSALRRNYLPADYRADAARHPVVGTVHMEAEFDPAHPVAETEWLERLAKREGLPSACVAQARLDDPEVDAVLAAQAARPLVRGIRHKPRAATRPEDAQRGAPGSMDDPAWRRGFAMLERHGLSFDLQTPWWHLDAAADLARDFPGTPVILNHTGLPGDRSPEALRAWRGALEALARAPNVALKVSGLGLPGQPWRAEANLPVIRDAIAVFGPDRCLFASNFPVDGLAGSFDAIVDGFLQAIADRPEAQRRALLRDNAARIYRL</sequence>
<proteinExistence type="inferred from homology"/>
<accession>A0ABV6ISQ9</accession>
<dbReference type="RefSeq" id="WP_377051219.1">
    <property type="nucleotide sequence ID" value="NZ_JBHLVZ010000034.1"/>
</dbReference>
<dbReference type="Pfam" id="PF04909">
    <property type="entry name" value="Amidohydro_2"/>
    <property type="match status" value="1"/>
</dbReference>
<protein>
    <submittedName>
        <fullName evidence="4">Amidohydrolase family protein</fullName>
    </submittedName>
</protein>
<dbReference type="Proteomes" id="UP001589789">
    <property type="component" value="Unassembled WGS sequence"/>
</dbReference>
<dbReference type="Gene3D" id="3.20.20.140">
    <property type="entry name" value="Metal-dependent hydrolases"/>
    <property type="match status" value="1"/>
</dbReference>
<evidence type="ECO:0000313" key="5">
    <source>
        <dbReference type="Proteomes" id="UP001589789"/>
    </source>
</evidence>
<evidence type="ECO:0000256" key="1">
    <source>
        <dbReference type="ARBA" id="ARBA00038310"/>
    </source>
</evidence>